<evidence type="ECO:0000313" key="1">
    <source>
        <dbReference type="EMBL" id="MBX40329.1"/>
    </source>
</evidence>
<organism evidence="1">
    <name type="scientific">Rhizophora mucronata</name>
    <name type="common">Asiatic mangrove</name>
    <dbReference type="NCBI Taxonomy" id="61149"/>
    <lineage>
        <taxon>Eukaryota</taxon>
        <taxon>Viridiplantae</taxon>
        <taxon>Streptophyta</taxon>
        <taxon>Embryophyta</taxon>
        <taxon>Tracheophyta</taxon>
        <taxon>Spermatophyta</taxon>
        <taxon>Magnoliopsida</taxon>
        <taxon>eudicotyledons</taxon>
        <taxon>Gunneridae</taxon>
        <taxon>Pentapetalae</taxon>
        <taxon>rosids</taxon>
        <taxon>fabids</taxon>
        <taxon>Malpighiales</taxon>
        <taxon>Rhizophoraceae</taxon>
        <taxon>Rhizophora</taxon>
    </lineage>
</organism>
<proteinExistence type="predicted"/>
<dbReference type="AlphaFoldDB" id="A0A2P2NCY5"/>
<protein>
    <submittedName>
        <fullName evidence="1">Uncharacterized protein</fullName>
    </submittedName>
</protein>
<dbReference type="EMBL" id="GGEC01059845">
    <property type="protein sequence ID" value="MBX40329.1"/>
    <property type="molecule type" value="Transcribed_RNA"/>
</dbReference>
<name>A0A2P2NCY5_RHIMU</name>
<accession>A0A2P2NCY5</accession>
<sequence length="31" mass="3541">MICYKLLEHPNGLALLVCCGNCEVEWLLFLC</sequence>
<reference evidence="1" key="1">
    <citation type="submission" date="2018-02" db="EMBL/GenBank/DDBJ databases">
        <title>Rhizophora mucronata_Transcriptome.</title>
        <authorList>
            <person name="Meera S.P."/>
            <person name="Sreeshan A."/>
            <person name="Augustine A."/>
        </authorList>
    </citation>
    <scope>NUCLEOTIDE SEQUENCE</scope>
    <source>
        <tissue evidence="1">Leaf</tissue>
    </source>
</reference>